<dbReference type="RefSeq" id="WP_377586186.1">
    <property type="nucleotide sequence ID" value="NZ_JBHTKA010000016.1"/>
</dbReference>
<gene>
    <name evidence="1" type="ORF">ACFQ21_29310</name>
</gene>
<accession>A0ABW3KB24</accession>
<dbReference type="EMBL" id="JBHTKA010000016">
    <property type="protein sequence ID" value="MFD1003459.1"/>
    <property type="molecule type" value="Genomic_DNA"/>
</dbReference>
<reference evidence="2" key="1">
    <citation type="journal article" date="2019" name="Int. J. Syst. Evol. Microbiol.">
        <title>The Global Catalogue of Microorganisms (GCM) 10K type strain sequencing project: providing services to taxonomists for standard genome sequencing and annotation.</title>
        <authorList>
            <consortium name="The Broad Institute Genomics Platform"/>
            <consortium name="The Broad Institute Genome Sequencing Center for Infectious Disease"/>
            <person name="Wu L."/>
            <person name="Ma J."/>
        </authorList>
    </citation>
    <scope>NUCLEOTIDE SEQUENCE [LARGE SCALE GENOMIC DNA]</scope>
    <source>
        <strain evidence="2">CCUG 58938</strain>
    </source>
</reference>
<dbReference type="Pfam" id="PF19788">
    <property type="entry name" value="DUF6272"/>
    <property type="match status" value="1"/>
</dbReference>
<evidence type="ECO:0000313" key="1">
    <source>
        <dbReference type="EMBL" id="MFD1003459.1"/>
    </source>
</evidence>
<dbReference type="NCBIfam" id="NF038262">
    <property type="entry name" value="SiaB_fam_kinase"/>
    <property type="match status" value="1"/>
</dbReference>
<dbReference type="InterPro" id="IPR046239">
    <property type="entry name" value="DUF6272"/>
</dbReference>
<sequence>MEERKNKGLIDLYSTMNDQDIIVYYKGPFDDVILAEIGNKIRMKAFDSPKAGKRLFAVFMELAQNISLYSYEKNRLESVGKWGVGTLVVYETPTAYVLTSGNMVKNDVLEQIRKKCDEINTLDRESLREMKRRYRSAELDPDHKGGNIGLIQVALKSDAPLDIDARQIDDERSFFTISVSIFKEG</sequence>
<proteinExistence type="predicted"/>
<dbReference type="GO" id="GO:0016301">
    <property type="term" value="F:kinase activity"/>
    <property type="evidence" value="ECO:0007669"/>
    <property type="project" value="UniProtKB-KW"/>
</dbReference>
<keyword evidence="1" id="KW-0808">Transferase</keyword>
<organism evidence="1 2">
    <name type="scientific">Ohtaekwangia kribbensis</name>
    <dbReference type="NCBI Taxonomy" id="688913"/>
    <lineage>
        <taxon>Bacteria</taxon>
        <taxon>Pseudomonadati</taxon>
        <taxon>Bacteroidota</taxon>
        <taxon>Cytophagia</taxon>
        <taxon>Cytophagales</taxon>
        <taxon>Fulvivirgaceae</taxon>
        <taxon>Ohtaekwangia</taxon>
    </lineage>
</organism>
<protein>
    <submittedName>
        <fullName evidence="1">SiaB family protein kinase</fullName>
    </submittedName>
</protein>
<keyword evidence="2" id="KW-1185">Reference proteome</keyword>
<comment type="caution">
    <text evidence="1">The sequence shown here is derived from an EMBL/GenBank/DDBJ whole genome shotgun (WGS) entry which is preliminary data.</text>
</comment>
<keyword evidence="1" id="KW-0418">Kinase</keyword>
<dbReference type="Proteomes" id="UP001597112">
    <property type="component" value="Unassembled WGS sequence"/>
</dbReference>
<name>A0ABW3KB24_9BACT</name>
<evidence type="ECO:0000313" key="2">
    <source>
        <dbReference type="Proteomes" id="UP001597112"/>
    </source>
</evidence>